<proteinExistence type="predicted"/>
<keyword evidence="2" id="KW-1185">Reference proteome</keyword>
<accession>A0ACC2N7Q1</accession>
<comment type="caution">
    <text evidence="1">The sequence shown here is derived from an EMBL/GenBank/DDBJ whole genome shotgun (WGS) entry which is preliminary data.</text>
</comment>
<evidence type="ECO:0000313" key="2">
    <source>
        <dbReference type="Proteomes" id="UP001239111"/>
    </source>
</evidence>
<organism evidence="1 2">
    <name type="scientific">Eretmocerus hayati</name>
    <dbReference type="NCBI Taxonomy" id="131215"/>
    <lineage>
        <taxon>Eukaryota</taxon>
        <taxon>Metazoa</taxon>
        <taxon>Ecdysozoa</taxon>
        <taxon>Arthropoda</taxon>
        <taxon>Hexapoda</taxon>
        <taxon>Insecta</taxon>
        <taxon>Pterygota</taxon>
        <taxon>Neoptera</taxon>
        <taxon>Endopterygota</taxon>
        <taxon>Hymenoptera</taxon>
        <taxon>Apocrita</taxon>
        <taxon>Proctotrupomorpha</taxon>
        <taxon>Chalcidoidea</taxon>
        <taxon>Aphelinidae</taxon>
        <taxon>Aphelininae</taxon>
        <taxon>Eretmocerus</taxon>
    </lineage>
</organism>
<evidence type="ECO:0000313" key="1">
    <source>
        <dbReference type="EMBL" id="KAJ8666357.1"/>
    </source>
</evidence>
<dbReference type="EMBL" id="CM056744">
    <property type="protein sequence ID" value="KAJ8666357.1"/>
    <property type="molecule type" value="Genomic_DNA"/>
</dbReference>
<reference evidence="1" key="1">
    <citation type="submission" date="2023-04" db="EMBL/GenBank/DDBJ databases">
        <title>A chromosome-level genome assembly of the parasitoid wasp Eretmocerus hayati.</title>
        <authorList>
            <person name="Zhong Y."/>
            <person name="Liu S."/>
            <person name="Liu Y."/>
        </authorList>
    </citation>
    <scope>NUCLEOTIDE SEQUENCE</scope>
    <source>
        <strain evidence="1">ZJU_SS_LIU_2023</strain>
    </source>
</reference>
<gene>
    <name evidence="1" type="ORF">QAD02_008019</name>
</gene>
<sequence length="707" mass="81821">MKIRFAEEVSRILAVNQCNRLKQRNFAQKRKNSEATQEKYSEIEDEGFHPQKVIFLIPRHEGTGESTHSCNEACAAVSNENSSNCETSSDDDGYNSDDSDIVDGSNDEDSEKLQEDDISAVLKRWAKECFTPRMHLDKLLKALHRFHSTTLPLSSKTLLKPSQPIKYEIEKLNSFSRGIQAEFVYFGIADQLKAIVNPSLREKLVLPLQFNVDGLTLYNSSAVEFWALSGKIYTRRNYDDPFPIAIHSGVGKPQDLEHYFEKFINEINFLMRNGIVIEEKKFCVRIHCFICDRPARSFIKKIKGHGGFWACERCEVRGCRPNRTTYYPVNEAPMRTDASFRNQDNEEHQHGDDSPLCKIEPRIDMVYDFILDFMHKSCLGDMKKLTMDYWFKVFKHILTREQILPVSQRLMNLSSQIPEEFQRTRSLADMCKWKATEWRFFLLYAGPLIMNGILPPHYWKNFMLFSVGSLILNSDALFEAYLDEAEQHMNLFCETAPELYGDEVLVTNMHSVSHIARDVRNEKCPLTLILAFFFENFLGKLKNCIRSGNKPLQQLCNRIQDYLENERPQKKPEFKILKMKKDQNADIMRIYKVQYHDCNISVEEPNNTVLLNDGSMMRVKSMHSSGRTHGVDGVIIKGEKIPIEGLAFDYPTDSSIFKIFKVEDPKTAEIIEAQLGLVQCKMLHLSIYESLEDEKNDSYVMPLLHMN</sequence>
<name>A0ACC2N7Q1_9HYME</name>
<dbReference type="Proteomes" id="UP001239111">
    <property type="component" value="Chromosome 4"/>
</dbReference>
<protein>
    <submittedName>
        <fullName evidence="1">Uncharacterized protein</fullName>
    </submittedName>
</protein>